<dbReference type="PROSITE" id="PS51257">
    <property type="entry name" value="PROKAR_LIPOPROTEIN"/>
    <property type="match status" value="1"/>
</dbReference>
<sequence>MKYLILLVPLLLLACRERVTREAFETSRASQIVQTLVDEGASLPIDARLAVTSYMDAERIRIELKSTEFPPKAERLAEKLAAAEAKQTGDQKRYEDSMLAIWDAVRESEDPNLAAKDRQVLTDYLPQAKATAERVEAAYKKARAAADRYLAALRELKLDEAQTHHAAYLATLSELLDAGHAKKR</sequence>
<evidence type="ECO:0000256" key="1">
    <source>
        <dbReference type="SAM" id="Coils"/>
    </source>
</evidence>
<name>A0A858RE81_9BACT</name>
<dbReference type="Proteomes" id="UP000501812">
    <property type="component" value="Chromosome"/>
</dbReference>
<protein>
    <submittedName>
        <fullName evidence="2">Uncharacterized protein</fullName>
    </submittedName>
</protein>
<dbReference type="EMBL" id="CP051774">
    <property type="protein sequence ID" value="QJE95127.1"/>
    <property type="molecule type" value="Genomic_DNA"/>
</dbReference>
<organism evidence="2 3">
    <name type="scientific">Luteolibacter luteus</name>
    <dbReference type="NCBI Taxonomy" id="2728835"/>
    <lineage>
        <taxon>Bacteria</taxon>
        <taxon>Pseudomonadati</taxon>
        <taxon>Verrucomicrobiota</taxon>
        <taxon>Verrucomicrobiia</taxon>
        <taxon>Verrucomicrobiales</taxon>
        <taxon>Verrucomicrobiaceae</taxon>
        <taxon>Luteolibacter</taxon>
    </lineage>
</organism>
<gene>
    <name evidence="2" type="ORF">HHL09_04855</name>
</gene>
<reference evidence="2 3" key="1">
    <citation type="submission" date="2020-04" db="EMBL/GenBank/DDBJ databases">
        <title>Luteolibacter sp. G-1-1-1 isolated from soil.</title>
        <authorList>
            <person name="Dahal R.H."/>
        </authorList>
    </citation>
    <scope>NUCLEOTIDE SEQUENCE [LARGE SCALE GENOMIC DNA]</scope>
    <source>
        <strain evidence="2 3">G-1-1-1</strain>
    </source>
</reference>
<evidence type="ECO:0000313" key="3">
    <source>
        <dbReference type="Proteomes" id="UP000501812"/>
    </source>
</evidence>
<dbReference type="KEGG" id="luo:HHL09_04855"/>
<dbReference type="RefSeq" id="WP_169453348.1">
    <property type="nucleotide sequence ID" value="NZ_CP051774.1"/>
</dbReference>
<keyword evidence="3" id="KW-1185">Reference proteome</keyword>
<feature type="coiled-coil region" evidence="1">
    <location>
        <begin position="125"/>
        <end position="159"/>
    </location>
</feature>
<accession>A0A858RE81</accession>
<evidence type="ECO:0000313" key="2">
    <source>
        <dbReference type="EMBL" id="QJE95127.1"/>
    </source>
</evidence>
<proteinExistence type="predicted"/>
<keyword evidence="1" id="KW-0175">Coiled coil</keyword>
<dbReference type="AlphaFoldDB" id="A0A858RE81"/>